<dbReference type="EMBL" id="MU003709">
    <property type="protein sequence ID" value="KAF2805698.1"/>
    <property type="molecule type" value="Genomic_DNA"/>
</dbReference>
<feature type="region of interest" description="Disordered" evidence="1">
    <location>
        <begin position="227"/>
        <end position="290"/>
    </location>
</feature>
<feature type="compositionally biased region" description="Basic and acidic residues" evidence="1">
    <location>
        <begin position="227"/>
        <end position="236"/>
    </location>
</feature>
<gene>
    <name evidence="2 4" type="ORF">BDZ99DRAFT_540327</name>
</gene>
<reference evidence="2 4" key="1">
    <citation type="journal article" date="2020" name="Stud. Mycol.">
        <title>101 Dothideomycetes genomes: a test case for predicting lifestyles and emergence of pathogens.</title>
        <authorList>
            <person name="Haridas S."/>
            <person name="Albert R."/>
            <person name="Binder M."/>
            <person name="Bloem J."/>
            <person name="Labutti K."/>
            <person name="Salamov A."/>
            <person name="Andreopoulos B."/>
            <person name="Baker S."/>
            <person name="Barry K."/>
            <person name="Bills G."/>
            <person name="Bluhm B."/>
            <person name="Cannon C."/>
            <person name="Castanera R."/>
            <person name="Culley D."/>
            <person name="Daum C."/>
            <person name="Ezra D."/>
            <person name="Gonzalez J."/>
            <person name="Henrissat B."/>
            <person name="Kuo A."/>
            <person name="Liang C."/>
            <person name="Lipzen A."/>
            <person name="Lutzoni F."/>
            <person name="Magnuson J."/>
            <person name="Mondo S."/>
            <person name="Nolan M."/>
            <person name="Ohm R."/>
            <person name="Pangilinan J."/>
            <person name="Park H.-J."/>
            <person name="Ramirez L."/>
            <person name="Alfaro M."/>
            <person name="Sun H."/>
            <person name="Tritt A."/>
            <person name="Yoshinaga Y."/>
            <person name="Zwiers L.-H."/>
            <person name="Turgeon B."/>
            <person name="Goodwin S."/>
            <person name="Spatafora J."/>
            <person name="Crous P."/>
            <person name="Grigoriev I."/>
        </authorList>
    </citation>
    <scope>NUCLEOTIDE SEQUENCE</scope>
    <source>
        <strain evidence="2 4">CBS 304.34</strain>
    </source>
</reference>
<dbReference type="OrthoDB" id="3685058at2759"/>
<feature type="region of interest" description="Disordered" evidence="1">
    <location>
        <begin position="156"/>
        <end position="176"/>
    </location>
</feature>
<evidence type="ECO:0000313" key="2">
    <source>
        <dbReference type="EMBL" id="KAF2805698.1"/>
    </source>
</evidence>
<protein>
    <submittedName>
        <fullName evidence="2 4">Uncharacterized protein</fullName>
    </submittedName>
</protein>
<keyword evidence="3" id="KW-1185">Reference proteome</keyword>
<organism evidence="2">
    <name type="scientific">Mytilinidion resinicola</name>
    <dbReference type="NCBI Taxonomy" id="574789"/>
    <lineage>
        <taxon>Eukaryota</taxon>
        <taxon>Fungi</taxon>
        <taxon>Dikarya</taxon>
        <taxon>Ascomycota</taxon>
        <taxon>Pezizomycotina</taxon>
        <taxon>Dothideomycetes</taxon>
        <taxon>Pleosporomycetidae</taxon>
        <taxon>Mytilinidiales</taxon>
        <taxon>Mytilinidiaceae</taxon>
        <taxon>Mytilinidion</taxon>
    </lineage>
</organism>
<proteinExistence type="predicted"/>
<evidence type="ECO:0000313" key="4">
    <source>
        <dbReference type="RefSeq" id="XP_033572662.1"/>
    </source>
</evidence>
<evidence type="ECO:0000313" key="3">
    <source>
        <dbReference type="Proteomes" id="UP000504636"/>
    </source>
</evidence>
<reference evidence="4" key="2">
    <citation type="submission" date="2020-04" db="EMBL/GenBank/DDBJ databases">
        <authorList>
            <consortium name="NCBI Genome Project"/>
        </authorList>
    </citation>
    <scope>NUCLEOTIDE SEQUENCE</scope>
    <source>
        <strain evidence="4">CBS 304.34</strain>
    </source>
</reference>
<feature type="compositionally biased region" description="Low complexity" evidence="1">
    <location>
        <begin position="156"/>
        <end position="166"/>
    </location>
</feature>
<reference evidence="4" key="3">
    <citation type="submission" date="2025-04" db="UniProtKB">
        <authorList>
            <consortium name="RefSeq"/>
        </authorList>
    </citation>
    <scope>IDENTIFICATION</scope>
    <source>
        <strain evidence="4">CBS 304.34</strain>
    </source>
</reference>
<dbReference type="Proteomes" id="UP000504636">
    <property type="component" value="Unplaced"/>
</dbReference>
<evidence type="ECO:0000256" key="1">
    <source>
        <dbReference type="SAM" id="MobiDB-lite"/>
    </source>
</evidence>
<dbReference type="AlphaFoldDB" id="A0A6A6YAU9"/>
<name>A0A6A6YAU9_9PEZI</name>
<dbReference type="RefSeq" id="XP_033572662.1">
    <property type="nucleotide sequence ID" value="XM_033726708.1"/>
</dbReference>
<sequence>MIETFRDLKHGRSAEKTYNDLSHEHSTKEILHHLEAKESEEVLDSLRSRVLSNAHTIYGPTRTLDIVTYSLTSSRRTVASIVEHSPTGRSYIHCSSARESSRTAAIEHLLVITEDLLARMVDAQGIESCGWLPLSAPGAAAANSIAAANSAAGSGSTVASSLAGSLPGSRRGSVQPQQMQMMTPVPGMGGMGGVGLMSSPMTLGPRNGESPPEGYGISPGMALVRRSSDQAMRRAGDPSAQPGQWKRSNGELAQQQQVGAVMPRTKSDIILQPKPVPGGRGVRWDMGSES</sequence>
<dbReference type="GeneID" id="54467601"/>
<accession>A0A6A6YAU9</accession>